<dbReference type="InterPro" id="IPR037066">
    <property type="entry name" value="Plug_dom_sf"/>
</dbReference>
<dbReference type="Gene3D" id="2.40.170.20">
    <property type="entry name" value="TonB-dependent receptor, beta-barrel domain"/>
    <property type="match status" value="1"/>
</dbReference>
<evidence type="ECO:0000256" key="7">
    <source>
        <dbReference type="ARBA" id="ARBA00023004"/>
    </source>
</evidence>
<dbReference type="GO" id="GO:0009279">
    <property type="term" value="C:cell outer membrane"/>
    <property type="evidence" value="ECO:0007669"/>
    <property type="project" value="UniProtKB-SubCell"/>
</dbReference>
<dbReference type="PATRIC" id="fig|1217651.3.peg.779"/>
<evidence type="ECO:0000256" key="10">
    <source>
        <dbReference type="ARBA" id="ARBA00023237"/>
    </source>
</evidence>
<evidence type="ECO:0000256" key="6">
    <source>
        <dbReference type="ARBA" id="ARBA00022692"/>
    </source>
</evidence>
<evidence type="ECO:0000256" key="12">
    <source>
        <dbReference type="RuleBase" id="RU003357"/>
    </source>
</evidence>
<evidence type="ECO:0000313" key="14">
    <source>
        <dbReference type="EMBL" id="ENV23274.1"/>
    </source>
</evidence>
<dbReference type="GO" id="GO:0044718">
    <property type="term" value="P:siderophore transmembrane transport"/>
    <property type="evidence" value="ECO:0007669"/>
    <property type="project" value="TreeGrafter"/>
</dbReference>
<sequence length="910" mass="102352">MIIENENHSQVGAHMKFKKQSLAVLIQCLCIGGVYAQLTPNVAASTKTSSEKYYQITGNQLGYVLSTFAAQSGVVLSYDANMLKGLKSKGITGYYTVKNGFDYLLAEKPYQVEKQGATYHLMPKSTAAKRAINHSQSIKNQQMALDSSDTDYVKLAQIKVNAELYQDKVNTTQLNREQISRFRGTGNGDVFSDMAGVQSNSLRNEAGAIDIGIRGMQGEGRVPIVIDGSLQSSHTFRGYQGESDRTYIDMDLISQIEVEKGASRAKFSVGGIGGIVKMRTLNADDILLPDRQSGVMLKGSFYNNNKTPHISDNEREQMSYLLRNKLSSNNFQNGAGTIAAAYRNEMFDLVAAYSKREVGNYFAGKHGIEYYQDRDIVDVGPGQEVVNTSYKSDSGIIKAGINITDEHRVEVNMRRHMQKAGEVMAVYWNRSQVIDPNSPPWGYIDGEYVLPQYIEGVYKMPQWSLGTAAINAFSGSYTYKPKHNNWIDLELGIWHTNAKYRQHNGMLGMLNASYGDQYWGSYQDYRSGINLENTSKIDALTLNYGLTYDEQRMKPQNLIERETARNGLRQESSIFLNGDYLFKNYTLSLGSKWHKAKVKDYGDQHRAMTPVANSDLTDKGYALREFDGKIDWMAQLNYQFMNGIDIYGKLSNTYRSPSLFESTVSNQTFSYDPDLPIHSENAHLTEFGLIGKRDNLWAENDQLKFNINYFHNQTRDFLTQGVQNKDIPNQITPDFILPYTSSYTFINYKEVVLKGLEFNLAYQHPSFFTSFNGTLYQAPKVCPASKNDCNEVGDSWSLISTRLPPRKIFNITVGKHLLEDKLIIGARAKYHSEKKNPKGWLAGTGVSGRAVTEISSETIVDLFASYKLNPNLNLSFNVDNLTNRYNFDPGTVIGMPIPGRTIKVGFEAKF</sequence>
<feature type="domain" description="Secretin/TonB short N-terminal" evidence="13">
    <location>
        <begin position="74"/>
        <end position="124"/>
    </location>
</feature>
<accession>N8YPL7</accession>
<dbReference type="AlphaFoldDB" id="N8YPL7"/>
<dbReference type="InterPro" id="IPR039426">
    <property type="entry name" value="TonB-dep_rcpt-like"/>
</dbReference>
<keyword evidence="7" id="KW-0408">Iron</keyword>
<keyword evidence="6 11" id="KW-0812">Transmembrane</keyword>
<dbReference type="HOGENOM" id="CLU_008287_19_1_6"/>
<evidence type="ECO:0000256" key="5">
    <source>
        <dbReference type="ARBA" id="ARBA00022496"/>
    </source>
</evidence>
<organism evidence="14 15">
    <name type="scientific">Acinetobacter bereziniae NIPH 3</name>
    <dbReference type="NCBI Taxonomy" id="1217651"/>
    <lineage>
        <taxon>Bacteria</taxon>
        <taxon>Pseudomonadati</taxon>
        <taxon>Pseudomonadota</taxon>
        <taxon>Gammaproteobacteria</taxon>
        <taxon>Moraxellales</taxon>
        <taxon>Moraxellaceae</taxon>
        <taxon>Acinetobacter</taxon>
    </lineage>
</organism>
<dbReference type="Proteomes" id="UP000013270">
    <property type="component" value="Unassembled WGS sequence"/>
</dbReference>
<evidence type="ECO:0000256" key="8">
    <source>
        <dbReference type="ARBA" id="ARBA00023077"/>
    </source>
</evidence>
<evidence type="ECO:0000259" key="13">
    <source>
        <dbReference type="SMART" id="SM00965"/>
    </source>
</evidence>
<keyword evidence="9 11" id="KW-0472">Membrane</keyword>
<keyword evidence="3 11" id="KW-0813">Transport</keyword>
<dbReference type="PROSITE" id="PS52016">
    <property type="entry name" value="TONB_DEPENDENT_REC_3"/>
    <property type="match status" value="1"/>
</dbReference>
<reference evidence="14 15" key="1">
    <citation type="submission" date="2013-02" db="EMBL/GenBank/DDBJ databases">
        <title>The Genome Sequence of Acinetobacter bereziniae NIPH 3.</title>
        <authorList>
            <consortium name="The Broad Institute Genome Sequencing Platform"/>
            <consortium name="The Broad Institute Genome Sequencing Center for Infectious Disease"/>
            <person name="Cerqueira G."/>
            <person name="Feldgarden M."/>
            <person name="Courvalin P."/>
            <person name="Perichon B."/>
            <person name="Grillot-Courvalin C."/>
            <person name="Clermont D."/>
            <person name="Rocha E."/>
            <person name="Yoon E.-J."/>
            <person name="Nemec A."/>
            <person name="Walker B."/>
            <person name="Young S.K."/>
            <person name="Zeng Q."/>
            <person name="Gargeya S."/>
            <person name="Fitzgerald M."/>
            <person name="Haas B."/>
            <person name="Abouelleil A."/>
            <person name="Alvarado L."/>
            <person name="Arachchi H.M."/>
            <person name="Berlin A.M."/>
            <person name="Chapman S.B."/>
            <person name="Dewar J."/>
            <person name="Goldberg J."/>
            <person name="Griggs A."/>
            <person name="Gujja S."/>
            <person name="Hansen M."/>
            <person name="Howarth C."/>
            <person name="Imamovic A."/>
            <person name="Larimer J."/>
            <person name="McCowan C."/>
            <person name="Murphy C."/>
            <person name="Neiman D."/>
            <person name="Pearson M."/>
            <person name="Priest M."/>
            <person name="Roberts A."/>
            <person name="Saif S."/>
            <person name="Shea T."/>
            <person name="Sisk P."/>
            <person name="Sykes S."/>
            <person name="Wortman J."/>
            <person name="Nusbaum C."/>
            <person name="Birren B."/>
        </authorList>
    </citation>
    <scope>NUCLEOTIDE SEQUENCE [LARGE SCALE GENOMIC DNA]</scope>
    <source>
        <strain evidence="14 15">NIPH 3</strain>
    </source>
</reference>
<proteinExistence type="inferred from homology"/>
<dbReference type="InterPro" id="IPR000531">
    <property type="entry name" value="Beta-barrel_TonB"/>
</dbReference>
<evidence type="ECO:0000256" key="2">
    <source>
        <dbReference type="ARBA" id="ARBA00009810"/>
    </source>
</evidence>
<dbReference type="SMART" id="SM00965">
    <property type="entry name" value="STN"/>
    <property type="match status" value="1"/>
</dbReference>
<protein>
    <recommendedName>
        <fullName evidence="13">Secretin/TonB short N-terminal domain-containing protein</fullName>
    </recommendedName>
</protein>
<dbReference type="PANTHER" id="PTHR30069:SF41">
    <property type="entry name" value="HEME_HEMOPEXIN UTILIZATION PROTEIN C"/>
    <property type="match status" value="1"/>
</dbReference>
<dbReference type="GO" id="GO:0015344">
    <property type="term" value="F:siderophore uptake transmembrane transporter activity"/>
    <property type="evidence" value="ECO:0007669"/>
    <property type="project" value="TreeGrafter"/>
</dbReference>
<dbReference type="PANTHER" id="PTHR30069">
    <property type="entry name" value="TONB-DEPENDENT OUTER MEMBRANE RECEPTOR"/>
    <property type="match status" value="1"/>
</dbReference>
<evidence type="ECO:0000313" key="15">
    <source>
        <dbReference type="Proteomes" id="UP000013270"/>
    </source>
</evidence>
<evidence type="ECO:0000256" key="11">
    <source>
        <dbReference type="PROSITE-ProRule" id="PRU01360"/>
    </source>
</evidence>
<keyword evidence="10 11" id="KW-0998">Cell outer membrane</keyword>
<evidence type="ECO:0000256" key="3">
    <source>
        <dbReference type="ARBA" id="ARBA00022448"/>
    </source>
</evidence>
<comment type="caution">
    <text evidence="14">The sequence shown here is derived from an EMBL/GenBank/DDBJ whole genome shotgun (WGS) entry which is preliminary data.</text>
</comment>
<evidence type="ECO:0000256" key="4">
    <source>
        <dbReference type="ARBA" id="ARBA00022452"/>
    </source>
</evidence>
<dbReference type="Pfam" id="PF07715">
    <property type="entry name" value="Plug"/>
    <property type="match status" value="1"/>
</dbReference>
<dbReference type="InterPro" id="IPR012910">
    <property type="entry name" value="Plug_dom"/>
</dbReference>
<dbReference type="Gene3D" id="2.170.130.10">
    <property type="entry name" value="TonB-dependent receptor, plug domain"/>
    <property type="match status" value="1"/>
</dbReference>
<dbReference type="Pfam" id="PF00593">
    <property type="entry name" value="TonB_dep_Rec_b-barrel"/>
    <property type="match status" value="1"/>
</dbReference>
<dbReference type="EMBL" id="APPK01000017">
    <property type="protein sequence ID" value="ENV23274.1"/>
    <property type="molecule type" value="Genomic_DNA"/>
</dbReference>
<keyword evidence="5" id="KW-0410">Iron transport</keyword>
<comment type="similarity">
    <text evidence="2 11 12">Belongs to the TonB-dependent receptor family.</text>
</comment>
<name>N8YPL7_ACIBZ</name>
<evidence type="ECO:0000256" key="9">
    <source>
        <dbReference type="ARBA" id="ARBA00023136"/>
    </source>
</evidence>
<keyword evidence="4 11" id="KW-1134">Transmembrane beta strand</keyword>
<comment type="subcellular location">
    <subcellularLocation>
        <location evidence="1 11">Cell outer membrane</location>
        <topology evidence="1 11">Multi-pass membrane protein</topology>
    </subcellularLocation>
</comment>
<keyword evidence="8 12" id="KW-0798">TonB box</keyword>
<keyword evidence="5" id="KW-0406">Ion transport</keyword>
<gene>
    <name evidence="14" type="ORF">F963_00807</name>
</gene>
<dbReference type="InterPro" id="IPR036942">
    <property type="entry name" value="Beta-barrel_TonB_sf"/>
</dbReference>
<dbReference type="SUPFAM" id="SSF56935">
    <property type="entry name" value="Porins"/>
    <property type="match status" value="1"/>
</dbReference>
<dbReference type="Gene3D" id="3.55.50.30">
    <property type="match status" value="1"/>
</dbReference>
<dbReference type="InterPro" id="IPR011662">
    <property type="entry name" value="Secretin/TonB_short_N"/>
</dbReference>
<evidence type="ECO:0000256" key="1">
    <source>
        <dbReference type="ARBA" id="ARBA00004571"/>
    </source>
</evidence>